<dbReference type="InterPro" id="IPR012919">
    <property type="entry name" value="SUN_dom"/>
</dbReference>
<dbReference type="PROSITE" id="PS51469">
    <property type="entry name" value="SUN"/>
    <property type="match status" value="1"/>
</dbReference>
<evidence type="ECO:0000256" key="5">
    <source>
        <dbReference type="SAM" id="Phobius"/>
    </source>
</evidence>
<dbReference type="PANTHER" id="PTHR12911:SF8">
    <property type="entry name" value="KLAROID PROTEIN-RELATED"/>
    <property type="match status" value="1"/>
</dbReference>
<proteinExistence type="predicted"/>
<keyword evidence="2 5" id="KW-0812">Transmembrane</keyword>
<dbReference type="GO" id="GO:0016020">
    <property type="term" value="C:membrane"/>
    <property type="evidence" value="ECO:0007669"/>
    <property type="project" value="UniProtKB-SubCell"/>
</dbReference>
<keyword evidence="4 5" id="KW-0472">Membrane</keyword>
<dbReference type="GO" id="GO:0005635">
    <property type="term" value="C:nuclear envelope"/>
    <property type="evidence" value="ECO:0007669"/>
    <property type="project" value="UniProtKB-ARBA"/>
</dbReference>
<protein>
    <recommendedName>
        <fullName evidence="6">SUN domain-containing protein</fullName>
    </recommendedName>
</protein>
<dbReference type="Gene3D" id="2.60.120.260">
    <property type="entry name" value="Galactose-binding domain-like"/>
    <property type="match status" value="1"/>
</dbReference>
<feature type="domain" description="SUN" evidence="6">
    <location>
        <begin position="177"/>
        <end position="339"/>
    </location>
</feature>
<comment type="subcellular location">
    <subcellularLocation>
        <location evidence="1">Membrane</location>
    </subcellularLocation>
</comment>
<dbReference type="EMBL" id="JACMRX010000005">
    <property type="protein sequence ID" value="KAF7989601.1"/>
    <property type="molecule type" value="Genomic_DNA"/>
</dbReference>
<evidence type="ECO:0000259" key="6">
    <source>
        <dbReference type="PROSITE" id="PS51469"/>
    </source>
</evidence>
<dbReference type="Proteomes" id="UP000639338">
    <property type="component" value="Unassembled WGS sequence"/>
</dbReference>
<evidence type="ECO:0000313" key="8">
    <source>
        <dbReference type="Proteomes" id="UP000639338"/>
    </source>
</evidence>
<dbReference type="OrthoDB" id="342281at2759"/>
<evidence type="ECO:0000256" key="3">
    <source>
        <dbReference type="ARBA" id="ARBA00022989"/>
    </source>
</evidence>
<feature type="transmembrane region" description="Helical" evidence="5">
    <location>
        <begin position="68"/>
        <end position="88"/>
    </location>
</feature>
<dbReference type="PANTHER" id="PTHR12911">
    <property type="entry name" value="SAD1/UNC-84-LIKE PROTEIN-RELATED"/>
    <property type="match status" value="1"/>
</dbReference>
<dbReference type="Pfam" id="PF07738">
    <property type="entry name" value="Sad1_UNC"/>
    <property type="match status" value="1"/>
</dbReference>
<dbReference type="InterPro" id="IPR045119">
    <property type="entry name" value="SUN1-5"/>
</dbReference>
<name>A0A834XP20_APHGI</name>
<gene>
    <name evidence="7" type="ORF">HCN44_008275</name>
</gene>
<sequence length="344" mass="39406">MTIKMEMTKKSNSFNMIYDFDKNLKAVKLEKPVKKNTLNTNNPFVVILNIDIWILIKIRYYTSALIKTLLPLFNIFFIVSFGASLLMVQELIQLSSKNYESMMNHDDKIDSTMLMAISDYSSIERDNKLDRELIFLKSKTLSLEALVRKMDSQLKTFYENENLKKQILPDFASETVGGSIISTPDTEPYLDESQTQTTLFGIAICKPSYFTPRKIIQPWREPGECWAFKGAKGNVEIELVHLVYLQSVTLEHISKSVSLTGTINSAPREFRILGKIDDKYVVLGVFSYDDEGTSSQNFPLKNQIAESTPIKIVMLQVLSNYGNPDYTCVYRLKVHGKIHKIFQL</sequence>
<keyword evidence="8" id="KW-1185">Reference proteome</keyword>
<evidence type="ECO:0000256" key="2">
    <source>
        <dbReference type="ARBA" id="ARBA00022692"/>
    </source>
</evidence>
<evidence type="ECO:0000313" key="7">
    <source>
        <dbReference type="EMBL" id="KAF7989601.1"/>
    </source>
</evidence>
<dbReference type="GO" id="GO:0043495">
    <property type="term" value="F:protein-membrane adaptor activity"/>
    <property type="evidence" value="ECO:0007669"/>
    <property type="project" value="TreeGrafter"/>
</dbReference>
<dbReference type="AlphaFoldDB" id="A0A834XP20"/>
<evidence type="ECO:0000256" key="1">
    <source>
        <dbReference type="ARBA" id="ARBA00004370"/>
    </source>
</evidence>
<reference evidence="7 8" key="1">
    <citation type="submission" date="2020-08" db="EMBL/GenBank/DDBJ databases">
        <title>Aphidius gifuensis genome sequencing and assembly.</title>
        <authorList>
            <person name="Du Z."/>
        </authorList>
    </citation>
    <scope>NUCLEOTIDE SEQUENCE [LARGE SCALE GENOMIC DNA]</scope>
    <source>
        <strain evidence="7">YNYX2018</strain>
        <tissue evidence="7">Adults</tissue>
    </source>
</reference>
<evidence type="ECO:0000256" key="4">
    <source>
        <dbReference type="ARBA" id="ARBA00023136"/>
    </source>
</evidence>
<keyword evidence="3 5" id="KW-1133">Transmembrane helix</keyword>
<organism evidence="7 8">
    <name type="scientific">Aphidius gifuensis</name>
    <name type="common">Parasitoid wasp</name>
    <dbReference type="NCBI Taxonomy" id="684658"/>
    <lineage>
        <taxon>Eukaryota</taxon>
        <taxon>Metazoa</taxon>
        <taxon>Ecdysozoa</taxon>
        <taxon>Arthropoda</taxon>
        <taxon>Hexapoda</taxon>
        <taxon>Insecta</taxon>
        <taxon>Pterygota</taxon>
        <taxon>Neoptera</taxon>
        <taxon>Endopterygota</taxon>
        <taxon>Hymenoptera</taxon>
        <taxon>Apocrita</taxon>
        <taxon>Ichneumonoidea</taxon>
        <taxon>Braconidae</taxon>
        <taxon>Aphidiinae</taxon>
        <taxon>Aphidius</taxon>
    </lineage>
</organism>
<comment type="caution">
    <text evidence="7">The sequence shown here is derived from an EMBL/GenBank/DDBJ whole genome shotgun (WGS) entry which is preliminary data.</text>
</comment>
<accession>A0A834XP20</accession>